<feature type="compositionally biased region" description="Polar residues" evidence="1">
    <location>
        <begin position="331"/>
        <end position="342"/>
    </location>
</feature>
<keyword evidence="3" id="KW-1185">Reference proteome</keyword>
<evidence type="ECO:0000313" key="2">
    <source>
        <dbReference type="EMBL" id="CAI5740816.1"/>
    </source>
</evidence>
<dbReference type="Proteomes" id="UP001162031">
    <property type="component" value="Unassembled WGS sequence"/>
</dbReference>
<evidence type="ECO:0000313" key="3">
    <source>
        <dbReference type="Proteomes" id="UP001162031"/>
    </source>
</evidence>
<feature type="compositionally biased region" description="Basic and acidic residues" evidence="1">
    <location>
        <begin position="249"/>
        <end position="270"/>
    </location>
</feature>
<accession>A0AAV0UV91</accession>
<comment type="caution">
    <text evidence="2">The sequence shown here is derived from an EMBL/GenBank/DDBJ whole genome shotgun (WGS) entry which is preliminary data.</text>
</comment>
<dbReference type="AlphaFoldDB" id="A0AAV0UV91"/>
<feature type="compositionally biased region" description="Low complexity" evidence="1">
    <location>
        <begin position="317"/>
        <end position="330"/>
    </location>
</feature>
<feature type="compositionally biased region" description="Basic and acidic residues" evidence="1">
    <location>
        <begin position="278"/>
        <end position="295"/>
    </location>
</feature>
<gene>
    <name evidence="2" type="ORF">HBR001_LOCUS8277</name>
</gene>
<feature type="region of interest" description="Disordered" evidence="1">
    <location>
        <begin position="246"/>
        <end position="342"/>
    </location>
</feature>
<evidence type="ECO:0000256" key="1">
    <source>
        <dbReference type="SAM" id="MobiDB-lite"/>
    </source>
</evidence>
<proteinExistence type="predicted"/>
<feature type="compositionally biased region" description="Basic and acidic residues" evidence="1">
    <location>
        <begin position="304"/>
        <end position="316"/>
    </location>
</feature>
<name>A0AAV0UV91_HYABA</name>
<organism evidence="2 3">
    <name type="scientific">Hyaloperonospora brassicae</name>
    <name type="common">Brassica downy mildew</name>
    <name type="synonym">Peronospora brassicae</name>
    <dbReference type="NCBI Taxonomy" id="162125"/>
    <lineage>
        <taxon>Eukaryota</taxon>
        <taxon>Sar</taxon>
        <taxon>Stramenopiles</taxon>
        <taxon>Oomycota</taxon>
        <taxon>Peronosporomycetes</taxon>
        <taxon>Peronosporales</taxon>
        <taxon>Peronosporaceae</taxon>
        <taxon>Hyaloperonospora</taxon>
    </lineage>
</organism>
<sequence length="425" mass="47349">MSSTASAARVPSVAPAVVPDAARFVREFPPHAPEDDFAQALEKQYLCKKLRAACTQLGLNPQADPSMNHKKGYIQLLTQYRRARQRGDAVSVVLSLLPTKRTAVRMGRGSWTRHCGFRLINVLFSRAFVGRIHESGALFLLQEGDEKVVDGRAKYWKDVAVAYTSYAAERHRILGPPGRYDGIDLALALQHTAGNLCSIWKDITARYKACLARWKQLETPDVGFAQFCGNLDVMYLYEKLQLQLSRVGSPEKPRPSKRVRTGDAVEDRGKGPANAAVDRTDERGAVLVPSERDQAPIRSPVARTADKRGPMCHRLDPASSSRPASLSRQQGTLASSEEQHTNWNAETLTEAMQEVVRVDDERRLSRLDTYDGVIYSSQAVRDTMSAIEALKRGSFDRTVIAQAEESMEAIVQVWLRELTKARQQS</sequence>
<reference evidence="2" key="1">
    <citation type="submission" date="2022-12" db="EMBL/GenBank/DDBJ databases">
        <authorList>
            <person name="Webb A."/>
        </authorList>
    </citation>
    <scope>NUCLEOTIDE SEQUENCE</scope>
    <source>
        <strain evidence="2">Hp1</strain>
    </source>
</reference>
<protein>
    <submittedName>
        <fullName evidence="2">Uncharacterized protein</fullName>
    </submittedName>
</protein>
<dbReference type="EMBL" id="CANTFL010001446">
    <property type="protein sequence ID" value="CAI5740816.1"/>
    <property type="molecule type" value="Genomic_DNA"/>
</dbReference>